<name>A0AAV1DPE6_OLDCO</name>
<dbReference type="GO" id="GO:0006952">
    <property type="term" value="P:defense response"/>
    <property type="evidence" value="ECO:0007669"/>
    <property type="project" value="UniProtKB-KW"/>
</dbReference>
<dbReference type="Pfam" id="PF02298">
    <property type="entry name" value="Cu_bind_like"/>
    <property type="match status" value="1"/>
</dbReference>
<evidence type="ECO:0000256" key="1">
    <source>
        <dbReference type="ARBA" id="ARBA00004613"/>
    </source>
</evidence>
<dbReference type="InterPro" id="IPR002182">
    <property type="entry name" value="NB-ARC"/>
</dbReference>
<dbReference type="GO" id="GO:0060320">
    <property type="term" value="P:rejection of self pollen"/>
    <property type="evidence" value="ECO:0007669"/>
    <property type="project" value="UniProtKB-KW"/>
</dbReference>
<dbReference type="InterPro" id="IPR003245">
    <property type="entry name" value="Phytocyanin_dom"/>
</dbReference>
<keyword evidence="4" id="KW-0964">Secreted</keyword>
<evidence type="ECO:0000256" key="10">
    <source>
        <dbReference type="ARBA" id="ARBA00037626"/>
    </source>
</evidence>
<keyword evidence="11" id="KW-0472">Membrane</keyword>
<comment type="function">
    <text evidence="10">May act as a carbohydrate transporter.</text>
</comment>
<evidence type="ECO:0000256" key="7">
    <source>
        <dbReference type="ARBA" id="ARBA00023157"/>
    </source>
</evidence>
<sequence>MKHMKMKNLIISTLVIGVYLFFIFQAPKVEAWGEKYQVQIRNDIDDSLPLGLQCHSSDDDLGSHTLYKGGVFKFHFGLNYFHTTKFVCLAQWSGLKASIYVFNRHLAEKHCGDDRGRNCFWAMRNRNTKMFIPGLLMRFYQVEHVVDSKSEVDKAVMWLYHLEEEIGQIKVLIANLDGNTSNDERVQNIPDERLTPFVSRGTTTKFQEVMVGLNDQKAEIVDRLTRGALRRNVVSIVGMPGIGKTTLARNVFSSPSVLYHFHVLSPDLYSSLPLPTCTLDAPMMSPSFLPNSNYERLRVLDLESINMGSSLADGIESLVELRFLAVSGDMESIPPSLANLENLQTFILKGLKGKVVLPDTIWTMKKLRHIHFSNFHIFTLPLDGRSCQFDRLETLSFPCFKCGPAMHNMRQMFPHLRKLKCVFLRPTTYVFESSQTQFPVLDFLNKLQSLKVIYYGKVLKLISRAFEGSSWDMVEREFVNLKYLKLDTLNIVHWNASDDHLPKLQQLVMRHCKELEEIPLDFANISTLQKIEDQSMLMMMMKGLAFWVLFAAAAAAVLSGRVMSMKRLVVGDKLGWTDDVRVNYTEWAAQYQFFVGDWLYFRFDKYRYNVLEVNQSSYEKCYDQEFMKNLTRGGRDVYELKEARAYYFLSSGGYCYHGLKLAINVTIPPPPPPAPASNGAAAGMKTGSRVVLLQALVAGIEALFWFLGLVI</sequence>
<dbReference type="InterPro" id="IPR010264">
    <property type="entry name" value="Self-incomp_S1"/>
</dbReference>
<evidence type="ECO:0000256" key="2">
    <source>
        <dbReference type="ARBA" id="ARBA00005581"/>
    </source>
</evidence>
<dbReference type="Proteomes" id="UP001161247">
    <property type="component" value="Chromosome 6"/>
</dbReference>
<dbReference type="PROSITE" id="PS51485">
    <property type="entry name" value="PHYTOCYANIN"/>
    <property type="match status" value="1"/>
</dbReference>
<dbReference type="Pfam" id="PF23598">
    <property type="entry name" value="LRR_14"/>
    <property type="match status" value="1"/>
</dbReference>
<proteinExistence type="inferred from homology"/>
<dbReference type="GO" id="GO:0009055">
    <property type="term" value="F:electron transfer activity"/>
    <property type="evidence" value="ECO:0007669"/>
    <property type="project" value="InterPro"/>
</dbReference>
<dbReference type="PRINTS" id="PR00364">
    <property type="entry name" value="DISEASERSIST"/>
</dbReference>
<dbReference type="AlphaFoldDB" id="A0AAV1DPE6"/>
<dbReference type="EMBL" id="OX459123">
    <property type="protein sequence ID" value="CAI9109763.1"/>
    <property type="molecule type" value="Genomic_DNA"/>
</dbReference>
<dbReference type="GO" id="GO:0005576">
    <property type="term" value="C:extracellular region"/>
    <property type="evidence" value="ECO:0007669"/>
    <property type="project" value="UniProtKB-SubCell"/>
</dbReference>
<dbReference type="SUPFAM" id="SSF49503">
    <property type="entry name" value="Cupredoxins"/>
    <property type="match status" value="1"/>
</dbReference>
<dbReference type="GO" id="GO:0043531">
    <property type="term" value="F:ADP binding"/>
    <property type="evidence" value="ECO:0007669"/>
    <property type="project" value="InterPro"/>
</dbReference>
<dbReference type="InterPro" id="IPR027417">
    <property type="entry name" value="P-loop_NTPase"/>
</dbReference>
<reference evidence="13" key="1">
    <citation type="submission" date="2023-03" db="EMBL/GenBank/DDBJ databases">
        <authorList>
            <person name="Julca I."/>
        </authorList>
    </citation>
    <scope>NUCLEOTIDE SEQUENCE</scope>
</reference>
<dbReference type="Gene3D" id="3.80.10.10">
    <property type="entry name" value="Ribonuclease Inhibitor"/>
    <property type="match status" value="1"/>
</dbReference>
<dbReference type="InterPro" id="IPR032675">
    <property type="entry name" value="LRR_dom_sf"/>
</dbReference>
<dbReference type="PANTHER" id="PTHR15140">
    <property type="entry name" value="TUBULIN-SPECIFIC CHAPERONE E"/>
    <property type="match status" value="1"/>
</dbReference>
<dbReference type="Pfam" id="PF05938">
    <property type="entry name" value="Self-incomp_S1"/>
    <property type="match status" value="1"/>
</dbReference>
<evidence type="ECO:0000256" key="6">
    <source>
        <dbReference type="ARBA" id="ARBA00022737"/>
    </source>
</evidence>
<keyword evidence="11" id="KW-1133">Transmembrane helix</keyword>
<dbReference type="Pfam" id="PF00931">
    <property type="entry name" value="NB-ARC"/>
    <property type="match status" value="1"/>
</dbReference>
<evidence type="ECO:0000313" key="13">
    <source>
        <dbReference type="EMBL" id="CAI9109763.1"/>
    </source>
</evidence>
<evidence type="ECO:0000256" key="5">
    <source>
        <dbReference type="ARBA" id="ARBA00022729"/>
    </source>
</evidence>
<feature type="transmembrane region" description="Helical" evidence="11">
    <location>
        <begin position="690"/>
        <end position="710"/>
    </location>
</feature>
<keyword evidence="6" id="KW-0677">Repeat</keyword>
<keyword evidence="11" id="KW-0812">Transmembrane</keyword>
<feature type="transmembrane region" description="Helical" evidence="11">
    <location>
        <begin position="536"/>
        <end position="558"/>
    </location>
</feature>
<evidence type="ECO:0000313" key="14">
    <source>
        <dbReference type="Proteomes" id="UP001161247"/>
    </source>
</evidence>
<keyword evidence="14" id="KW-1185">Reference proteome</keyword>
<dbReference type="SUPFAM" id="SSF52540">
    <property type="entry name" value="P-loop containing nucleoside triphosphate hydrolases"/>
    <property type="match status" value="1"/>
</dbReference>
<organism evidence="13 14">
    <name type="scientific">Oldenlandia corymbosa var. corymbosa</name>
    <dbReference type="NCBI Taxonomy" id="529605"/>
    <lineage>
        <taxon>Eukaryota</taxon>
        <taxon>Viridiplantae</taxon>
        <taxon>Streptophyta</taxon>
        <taxon>Embryophyta</taxon>
        <taxon>Tracheophyta</taxon>
        <taxon>Spermatophyta</taxon>
        <taxon>Magnoliopsida</taxon>
        <taxon>eudicotyledons</taxon>
        <taxon>Gunneridae</taxon>
        <taxon>Pentapetalae</taxon>
        <taxon>asterids</taxon>
        <taxon>lamiids</taxon>
        <taxon>Gentianales</taxon>
        <taxon>Rubiaceae</taxon>
        <taxon>Rubioideae</taxon>
        <taxon>Spermacoceae</taxon>
        <taxon>Hedyotis-Oldenlandia complex</taxon>
        <taxon>Oldenlandia</taxon>
    </lineage>
</organism>
<evidence type="ECO:0000256" key="3">
    <source>
        <dbReference type="ARBA" id="ARBA00022471"/>
    </source>
</evidence>
<dbReference type="FunFam" id="2.60.40.420:FF:000018">
    <property type="entry name" value="Lamin-like protein"/>
    <property type="match status" value="1"/>
</dbReference>
<comment type="subcellular location">
    <subcellularLocation>
        <location evidence="1">Secreted</location>
    </subcellularLocation>
</comment>
<dbReference type="Gene3D" id="2.60.40.420">
    <property type="entry name" value="Cupredoxins - blue copper proteins"/>
    <property type="match status" value="1"/>
</dbReference>
<evidence type="ECO:0000256" key="9">
    <source>
        <dbReference type="ARBA" id="ARBA00035011"/>
    </source>
</evidence>
<evidence type="ECO:0000259" key="12">
    <source>
        <dbReference type="PROSITE" id="PS51485"/>
    </source>
</evidence>
<evidence type="ECO:0000256" key="11">
    <source>
        <dbReference type="SAM" id="Phobius"/>
    </source>
</evidence>
<dbReference type="Gene3D" id="3.40.50.300">
    <property type="entry name" value="P-loop containing nucleotide triphosphate hydrolases"/>
    <property type="match status" value="1"/>
</dbReference>
<keyword evidence="8" id="KW-0325">Glycoprotein</keyword>
<keyword evidence="7" id="KW-1015">Disulfide bond</keyword>
<dbReference type="SUPFAM" id="SSF52058">
    <property type="entry name" value="L domain-like"/>
    <property type="match status" value="1"/>
</dbReference>
<protein>
    <submittedName>
        <fullName evidence="13">OLC1v1009658C1</fullName>
    </submittedName>
</protein>
<feature type="domain" description="Phytocyanin" evidence="12">
    <location>
        <begin position="566"/>
        <end position="667"/>
    </location>
</feature>
<keyword evidence="3" id="KW-0713">Self-incompatibility</keyword>
<keyword evidence="5" id="KW-0732">Signal</keyword>
<comment type="similarity">
    <text evidence="2">Belongs to the plant self-incompatibility (S1) protein family.</text>
</comment>
<dbReference type="InterPro" id="IPR008972">
    <property type="entry name" value="Cupredoxin"/>
</dbReference>
<dbReference type="InterPro" id="IPR055414">
    <property type="entry name" value="LRR_R13L4/SHOC2-like"/>
</dbReference>
<comment type="similarity">
    <text evidence="9">Belongs to the early nodulin-like (ENODL) family.</text>
</comment>
<evidence type="ECO:0000256" key="8">
    <source>
        <dbReference type="ARBA" id="ARBA00023180"/>
    </source>
</evidence>
<dbReference type="PANTHER" id="PTHR15140:SF37">
    <property type="entry name" value="UBIQUITIN-LIKE DOMAIN-CONTAINING PROTEIN"/>
    <property type="match status" value="1"/>
</dbReference>
<accession>A0AAV1DPE6</accession>
<evidence type="ECO:0000256" key="4">
    <source>
        <dbReference type="ARBA" id="ARBA00022525"/>
    </source>
</evidence>
<gene>
    <name evidence="13" type="ORF">OLC1_LOCUS17578</name>
</gene>